<evidence type="ECO:0000313" key="2">
    <source>
        <dbReference type="EMBL" id="EAT90959.1"/>
    </source>
</evidence>
<feature type="region of interest" description="Disordered" evidence="1">
    <location>
        <begin position="24"/>
        <end position="114"/>
    </location>
</feature>
<gene>
    <name evidence="2" type="ORF">SNOG_01310</name>
</gene>
<accession>Q0V3V4</accession>
<dbReference type="EMBL" id="CH445326">
    <property type="protein sequence ID" value="EAT90959.1"/>
    <property type="molecule type" value="Genomic_DNA"/>
</dbReference>
<dbReference type="KEGG" id="pno:SNOG_01310"/>
<sequence>MSNNEAKQAPIVSSTIEEETIASLMSSPDIPPRRPRLPDGIQHYSSKLDHEKGPLRTTTDGDLKEDGTGDWLVLDTPPHDMEDRKALRKSDKKVTNSPVIGLPEAKNGATGLDDPRARKPIMRYLRNKFYGFDRAPVAKGENPDVVARRELRSRLTDIRGRNAVEADMMVLSKIREQYPLQLCQSFGGDWLEHSMEDEKFWRSVLDKVLELGTE</sequence>
<dbReference type="InParanoid" id="Q0V3V4"/>
<reference evidence="3" key="1">
    <citation type="journal article" date="2007" name="Plant Cell">
        <title>Dothideomycete-plant interactions illuminated by genome sequencing and EST analysis of the wheat pathogen Stagonospora nodorum.</title>
        <authorList>
            <person name="Hane J.K."/>
            <person name="Lowe R.G."/>
            <person name="Solomon P.S."/>
            <person name="Tan K.C."/>
            <person name="Schoch C.L."/>
            <person name="Spatafora J.W."/>
            <person name="Crous P.W."/>
            <person name="Kodira C."/>
            <person name="Birren B.W."/>
            <person name="Galagan J.E."/>
            <person name="Torriani S.F."/>
            <person name="McDonald B.A."/>
            <person name="Oliver R.P."/>
        </authorList>
    </citation>
    <scope>NUCLEOTIDE SEQUENCE [LARGE SCALE GENOMIC DNA]</scope>
    <source>
        <strain evidence="3">SN15 / ATCC MYA-4574 / FGSC 10173</strain>
    </source>
</reference>
<dbReference type="VEuPathDB" id="FungiDB:JI435_013100"/>
<name>Q0V3V4_PHANO</name>
<dbReference type="AlphaFoldDB" id="Q0V3V4"/>
<proteinExistence type="predicted"/>
<feature type="compositionally biased region" description="Basic and acidic residues" evidence="1">
    <location>
        <begin position="77"/>
        <end position="94"/>
    </location>
</feature>
<protein>
    <submittedName>
        <fullName evidence="2">Uncharacterized protein</fullName>
    </submittedName>
</protein>
<organism evidence="2 3">
    <name type="scientific">Phaeosphaeria nodorum (strain SN15 / ATCC MYA-4574 / FGSC 10173)</name>
    <name type="common">Glume blotch fungus</name>
    <name type="synonym">Parastagonospora nodorum</name>
    <dbReference type="NCBI Taxonomy" id="321614"/>
    <lineage>
        <taxon>Eukaryota</taxon>
        <taxon>Fungi</taxon>
        <taxon>Dikarya</taxon>
        <taxon>Ascomycota</taxon>
        <taxon>Pezizomycotina</taxon>
        <taxon>Dothideomycetes</taxon>
        <taxon>Pleosporomycetidae</taxon>
        <taxon>Pleosporales</taxon>
        <taxon>Pleosporineae</taxon>
        <taxon>Phaeosphaeriaceae</taxon>
        <taxon>Parastagonospora</taxon>
    </lineage>
</organism>
<feature type="compositionally biased region" description="Basic and acidic residues" evidence="1">
    <location>
        <begin position="46"/>
        <end position="67"/>
    </location>
</feature>
<evidence type="ECO:0000313" key="3">
    <source>
        <dbReference type="Proteomes" id="UP000001055"/>
    </source>
</evidence>
<dbReference type="Proteomes" id="UP000001055">
    <property type="component" value="Unassembled WGS sequence"/>
</dbReference>
<dbReference type="RefSeq" id="XP_001791954.1">
    <property type="nucleotide sequence ID" value="XM_001791902.1"/>
</dbReference>
<evidence type="ECO:0000256" key="1">
    <source>
        <dbReference type="SAM" id="MobiDB-lite"/>
    </source>
</evidence>
<dbReference type="OMA" id="HWYERAV"/>
<dbReference type="GeneID" id="5968799"/>